<evidence type="ECO:0000313" key="1">
    <source>
        <dbReference type="EMBL" id="SEH92174.1"/>
    </source>
</evidence>
<dbReference type="RefSeq" id="WP_067777714.1">
    <property type="nucleotide sequence ID" value="NZ_JACVVN010000012.1"/>
</dbReference>
<evidence type="ECO:0008006" key="3">
    <source>
        <dbReference type="Google" id="ProtNLM"/>
    </source>
</evidence>
<reference evidence="2" key="1">
    <citation type="submission" date="2016-09" db="EMBL/GenBank/DDBJ databases">
        <authorList>
            <person name="Koehorst J."/>
        </authorList>
    </citation>
    <scope>NUCLEOTIDE SEQUENCE [LARGE SCALE GENOMIC DNA]</scope>
</reference>
<organism evidence="1 2">
    <name type="scientific">Akkermansia glycaniphila</name>
    <dbReference type="NCBI Taxonomy" id="1679444"/>
    <lineage>
        <taxon>Bacteria</taxon>
        <taxon>Pseudomonadati</taxon>
        <taxon>Verrucomicrobiota</taxon>
        <taxon>Verrucomicrobiia</taxon>
        <taxon>Verrucomicrobiales</taxon>
        <taxon>Akkermansiaceae</taxon>
        <taxon>Akkermansia</taxon>
    </lineage>
</organism>
<dbReference type="AlphaFoldDB" id="A0A1C7P8P1"/>
<dbReference type="PROSITE" id="PS51257">
    <property type="entry name" value="PROKAR_LIPOPROTEIN"/>
    <property type="match status" value="1"/>
</dbReference>
<keyword evidence="2" id="KW-1185">Reference proteome</keyword>
<gene>
    <name evidence="1" type="ORF">PYTT_1739</name>
</gene>
<proteinExistence type="predicted"/>
<accession>A0A1C7P8P1</accession>
<dbReference type="STRING" id="1679444.PYTT_1739"/>
<protein>
    <recommendedName>
        <fullName evidence="3">Lipoprotein</fullName>
    </recommendedName>
</protein>
<dbReference type="EMBL" id="LT629973">
    <property type="protein sequence ID" value="SEH92174.1"/>
    <property type="molecule type" value="Genomic_DNA"/>
</dbReference>
<dbReference type="Proteomes" id="UP000176204">
    <property type="component" value="Chromosome I"/>
</dbReference>
<sequence>MFKQICTIATATLACIVLTQCGGGSDGGSSVAPSVSAVKNGYVSIAIEAALGTNGVYGSGGFILTGTTSGSSGVIPDLGRNMCYGQVTDLNNVAHGFATFEYSRDSNNQSTIIIYAVDAAQEDFWGGIWGENPNGLTKYQPMYVLNFSTSTQGSYRLNYGSSAVTSYSGRFWCTTNNSASSNTNAAANNNNNN</sequence>
<dbReference type="KEGG" id="agl:PYTT_1739"/>
<name>A0A1C7P8P1_9BACT</name>
<evidence type="ECO:0000313" key="2">
    <source>
        <dbReference type="Proteomes" id="UP000176204"/>
    </source>
</evidence>